<keyword evidence="4" id="KW-1185">Reference proteome</keyword>
<proteinExistence type="predicted"/>
<reference evidence="3 4" key="1">
    <citation type="submission" date="2024-02" db="EMBL/GenBank/DDBJ databases">
        <authorList>
            <person name="Chen Y."/>
            <person name="Shah S."/>
            <person name="Dougan E. K."/>
            <person name="Thang M."/>
            <person name="Chan C."/>
        </authorList>
    </citation>
    <scope>NUCLEOTIDE SEQUENCE [LARGE SCALE GENOMIC DNA]</scope>
</reference>
<name>A0ABP0ITK3_9DINO</name>
<feature type="compositionally biased region" description="Basic and acidic residues" evidence="1">
    <location>
        <begin position="127"/>
        <end position="136"/>
    </location>
</feature>
<evidence type="ECO:0000313" key="2">
    <source>
        <dbReference type="EMBL" id="CAK9005270.1"/>
    </source>
</evidence>
<accession>A0ABP0ITK3</accession>
<feature type="region of interest" description="Disordered" evidence="1">
    <location>
        <begin position="115"/>
        <end position="136"/>
    </location>
</feature>
<gene>
    <name evidence="2" type="ORF">CCMP2556_LOCUS8005</name>
    <name evidence="3" type="ORF">CCMP2556_LOCUS8050</name>
</gene>
<evidence type="ECO:0000313" key="4">
    <source>
        <dbReference type="Proteomes" id="UP001642484"/>
    </source>
</evidence>
<dbReference type="EMBL" id="CAXAMN010003581">
    <property type="protein sequence ID" value="CAK9005270.1"/>
    <property type="molecule type" value="Genomic_DNA"/>
</dbReference>
<organism evidence="3 4">
    <name type="scientific">Durusdinium trenchii</name>
    <dbReference type="NCBI Taxonomy" id="1381693"/>
    <lineage>
        <taxon>Eukaryota</taxon>
        <taxon>Sar</taxon>
        <taxon>Alveolata</taxon>
        <taxon>Dinophyceae</taxon>
        <taxon>Suessiales</taxon>
        <taxon>Symbiodiniaceae</taxon>
        <taxon>Durusdinium</taxon>
    </lineage>
</organism>
<evidence type="ECO:0000313" key="3">
    <source>
        <dbReference type="EMBL" id="CAK9005379.1"/>
    </source>
</evidence>
<dbReference type="GO" id="GO:0004386">
    <property type="term" value="F:helicase activity"/>
    <property type="evidence" value="ECO:0007669"/>
    <property type="project" value="UniProtKB-KW"/>
</dbReference>
<evidence type="ECO:0000256" key="1">
    <source>
        <dbReference type="SAM" id="MobiDB-lite"/>
    </source>
</evidence>
<dbReference type="Proteomes" id="UP001642484">
    <property type="component" value="Unassembled WGS sequence"/>
</dbReference>
<sequence>MGVRFAKASGARPSGRPSDTSPVPRPQGKKGPLPPLKVSGCTDVTISGIIAGEYVPDTSNHGKVVYKRKEKSKGLDVLIYFWDERDGPELCGWWIGPKVGGDQVWAYHPSCTAGTPPASQWNVPHDGPIDEARSAD</sequence>
<feature type="region of interest" description="Disordered" evidence="1">
    <location>
        <begin position="1"/>
        <end position="39"/>
    </location>
</feature>
<dbReference type="EMBL" id="CAXAMN010003614">
    <property type="protein sequence ID" value="CAK9005379.1"/>
    <property type="molecule type" value="Genomic_DNA"/>
</dbReference>
<comment type="caution">
    <text evidence="3">The sequence shown here is derived from an EMBL/GenBank/DDBJ whole genome shotgun (WGS) entry which is preliminary data.</text>
</comment>
<protein>
    <submittedName>
        <fullName evidence="3">Uncharacterized protein</fullName>
    </submittedName>
</protein>